<sequence>MNSKSFVLTIALTIGIIYQSFAQYKEPEEKDKKQIFYPEVVFDSLQAKSMLAKGKGTIKGVAFTKAKNNMGFRAGARILANQIKVILLPVTPYFEAWYQLRKDKENFRKRQYVYLSTAAYRYRLEAVTNSDGKFTFPEMKPGKYFLQGFLDWTSNGYYNEYTGTGYNSYGGQTNYYQSKKYSVDHQDRIEEFVEIKENGEVVKVRLH</sequence>
<accession>A0A4R2H7V1</accession>
<dbReference type="EMBL" id="SLWO01000006">
    <property type="protein sequence ID" value="TCO22596.1"/>
    <property type="molecule type" value="Genomic_DNA"/>
</dbReference>
<organism evidence="2 3">
    <name type="scientific">Pedobacter psychrotolerans</name>
    <dbReference type="NCBI Taxonomy" id="1843235"/>
    <lineage>
        <taxon>Bacteria</taxon>
        <taxon>Pseudomonadati</taxon>
        <taxon>Bacteroidota</taxon>
        <taxon>Sphingobacteriia</taxon>
        <taxon>Sphingobacteriales</taxon>
        <taxon>Sphingobacteriaceae</taxon>
        <taxon>Pedobacter</taxon>
    </lineage>
</organism>
<proteinExistence type="predicted"/>
<comment type="caution">
    <text evidence="2">The sequence shown here is derived from an EMBL/GenBank/DDBJ whole genome shotgun (WGS) entry which is preliminary data.</text>
</comment>
<evidence type="ECO:0000313" key="2">
    <source>
        <dbReference type="EMBL" id="TCO22596.1"/>
    </source>
</evidence>
<dbReference type="Proteomes" id="UP000295684">
    <property type="component" value="Unassembled WGS sequence"/>
</dbReference>
<dbReference type="AlphaFoldDB" id="A0A4R2H7V1"/>
<dbReference type="SUPFAM" id="SSF117074">
    <property type="entry name" value="Hypothetical protein PA1324"/>
    <property type="match status" value="1"/>
</dbReference>
<dbReference type="OrthoDB" id="6058208at2"/>
<evidence type="ECO:0000313" key="1">
    <source>
        <dbReference type="EMBL" id="GGE65746.1"/>
    </source>
</evidence>
<reference evidence="1" key="4">
    <citation type="submission" date="2024-05" db="EMBL/GenBank/DDBJ databases">
        <authorList>
            <person name="Sun Q."/>
            <person name="Zhou Y."/>
        </authorList>
    </citation>
    <scope>NUCLEOTIDE SEQUENCE</scope>
    <source>
        <strain evidence="1">CGMCC 1.15644</strain>
    </source>
</reference>
<dbReference type="EMBL" id="BMJO01000006">
    <property type="protein sequence ID" value="GGE65746.1"/>
    <property type="molecule type" value="Genomic_DNA"/>
</dbReference>
<evidence type="ECO:0000313" key="3">
    <source>
        <dbReference type="Proteomes" id="UP000295684"/>
    </source>
</evidence>
<reference evidence="2 3" key="3">
    <citation type="submission" date="2019-03" db="EMBL/GenBank/DDBJ databases">
        <title>Genomic Encyclopedia of Type Strains, Phase IV (KMG-IV): sequencing the most valuable type-strain genomes for metagenomic binning, comparative biology and taxonomic classification.</title>
        <authorList>
            <person name="Goeker M."/>
        </authorList>
    </citation>
    <scope>NUCLEOTIDE SEQUENCE [LARGE SCALE GENOMIC DNA]</scope>
    <source>
        <strain evidence="2 3">DSM 103236</strain>
    </source>
</reference>
<dbReference type="Proteomes" id="UP000622648">
    <property type="component" value="Unassembled WGS sequence"/>
</dbReference>
<name>A0A4R2H7V1_9SPHI</name>
<keyword evidence="4" id="KW-1185">Reference proteome</keyword>
<evidence type="ECO:0000313" key="4">
    <source>
        <dbReference type="Proteomes" id="UP000622648"/>
    </source>
</evidence>
<dbReference type="RefSeq" id="WP_132534564.1">
    <property type="nucleotide sequence ID" value="NZ_BMJO01000006.1"/>
</dbReference>
<protein>
    <submittedName>
        <fullName evidence="2">Uncharacterized protein</fullName>
    </submittedName>
</protein>
<reference evidence="1" key="1">
    <citation type="journal article" date="2014" name="Int. J. Syst. Evol. Microbiol.">
        <title>Complete genome of a new Firmicutes species belonging to the dominant human colonic microbiota ('Ruminococcus bicirculans') reveals two chromosomes and a selective capacity to utilize plant glucans.</title>
        <authorList>
            <consortium name="NISC Comparative Sequencing Program"/>
            <person name="Wegmann U."/>
            <person name="Louis P."/>
            <person name="Goesmann A."/>
            <person name="Henrissat B."/>
            <person name="Duncan S.H."/>
            <person name="Flint H.J."/>
        </authorList>
    </citation>
    <scope>NUCLEOTIDE SEQUENCE</scope>
    <source>
        <strain evidence="1">CGMCC 1.15644</strain>
    </source>
</reference>
<gene>
    <name evidence="2" type="ORF">EV200_106239</name>
    <name evidence="1" type="ORF">GCM10011413_35320</name>
</gene>
<reference evidence="4" key="2">
    <citation type="journal article" date="2019" name="Int. J. Syst. Evol. Microbiol.">
        <title>The Global Catalogue of Microorganisms (GCM) 10K type strain sequencing project: providing services to taxonomists for standard genome sequencing and annotation.</title>
        <authorList>
            <consortium name="The Broad Institute Genomics Platform"/>
            <consortium name="The Broad Institute Genome Sequencing Center for Infectious Disease"/>
            <person name="Wu L."/>
            <person name="Ma J."/>
        </authorList>
    </citation>
    <scope>NUCLEOTIDE SEQUENCE [LARGE SCALE GENOMIC DNA]</scope>
    <source>
        <strain evidence="4">CGMCC 1.15644</strain>
    </source>
</reference>